<name>A0A6J4UJQ2_9DEIN</name>
<reference evidence="2" key="1">
    <citation type="submission" date="2020-02" db="EMBL/GenBank/DDBJ databases">
        <authorList>
            <person name="Meier V. D."/>
        </authorList>
    </citation>
    <scope>NUCLEOTIDE SEQUENCE</scope>
    <source>
        <strain evidence="2">AVDCRST_MAG86</strain>
    </source>
</reference>
<proteinExistence type="predicted"/>
<evidence type="ECO:0000313" key="2">
    <source>
        <dbReference type="EMBL" id="CAA9552495.1"/>
    </source>
</evidence>
<accession>A0A6J4UJQ2</accession>
<sequence length="41" mass="4559">AARQDAAIRSQHPSRSVLGHAHPWTFLAHPRASNRRGARSM</sequence>
<gene>
    <name evidence="2" type="ORF">AVDCRST_MAG86-1552</name>
</gene>
<dbReference type="EMBL" id="CADCWP010000001">
    <property type="protein sequence ID" value="CAA9552495.1"/>
    <property type="molecule type" value="Genomic_DNA"/>
</dbReference>
<feature type="non-terminal residue" evidence="2">
    <location>
        <position position="41"/>
    </location>
</feature>
<organism evidence="2">
    <name type="scientific">uncultured Truepera sp</name>
    <dbReference type="NCBI Taxonomy" id="543023"/>
    <lineage>
        <taxon>Bacteria</taxon>
        <taxon>Thermotogati</taxon>
        <taxon>Deinococcota</taxon>
        <taxon>Deinococci</taxon>
        <taxon>Trueperales</taxon>
        <taxon>Trueperaceae</taxon>
        <taxon>Truepera</taxon>
        <taxon>environmental samples</taxon>
    </lineage>
</organism>
<protein>
    <submittedName>
        <fullName evidence="2">Uncharacterized protein</fullName>
    </submittedName>
</protein>
<feature type="non-terminal residue" evidence="2">
    <location>
        <position position="1"/>
    </location>
</feature>
<feature type="region of interest" description="Disordered" evidence="1">
    <location>
        <begin position="1"/>
        <end position="22"/>
    </location>
</feature>
<dbReference type="AlphaFoldDB" id="A0A6J4UJQ2"/>
<evidence type="ECO:0000256" key="1">
    <source>
        <dbReference type="SAM" id="MobiDB-lite"/>
    </source>
</evidence>